<dbReference type="RefSeq" id="WP_183331103.1">
    <property type="nucleotide sequence ID" value="NZ_JACHZF010000011.1"/>
</dbReference>
<evidence type="ECO:0000313" key="2">
    <source>
        <dbReference type="Proteomes" id="UP000553442"/>
    </source>
</evidence>
<gene>
    <name evidence="1" type="ORF">BDK63_001823</name>
</gene>
<dbReference type="AlphaFoldDB" id="A0A7W5K310"/>
<protein>
    <submittedName>
        <fullName evidence="1">Uncharacterized protein</fullName>
    </submittedName>
</protein>
<dbReference type="Proteomes" id="UP000553442">
    <property type="component" value="Unassembled WGS sequence"/>
</dbReference>
<evidence type="ECO:0000313" key="1">
    <source>
        <dbReference type="EMBL" id="MBB3330948.1"/>
    </source>
</evidence>
<name>A0A7W5K310_9GAMM</name>
<comment type="caution">
    <text evidence="1">The sequence shown here is derived from an EMBL/GenBank/DDBJ whole genome shotgun (WGS) entry which is preliminary data.</text>
</comment>
<proteinExistence type="predicted"/>
<reference evidence="1 2" key="1">
    <citation type="submission" date="2020-08" db="EMBL/GenBank/DDBJ databases">
        <title>Genomic Encyclopedia of Archaeal and Bacterial Type Strains, Phase II (KMG-II): from individual species to whole genera.</title>
        <authorList>
            <person name="Goeker M."/>
        </authorList>
    </citation>
    <scope>NUCLEOTIDE SEQUENCE [LARGE SCALE GENOMIC DNA]</scope>
    <source>
        <strain evidence="1 2">5AG</strain>
    </source>
</reference>
<dbReference type="EMBL" id="JACHZF010000011">
    <property type="protein sequence ID" value="MBB3330948.1"/>
    <property type="molecule type" value="Genomic_DNA"/>
</dbReference>
<sequence length="310" mass="34729">MAEPLRLLAAVRQFPIRALAKIGVGVYRSHDLRGLPITVLELLERYRKRPSVVECPLAHCRWFGPTGLAYGPGSLHPYVQSLLQHLRGECDSYQETCLAHYWRSWTPVTLAQSLGIDPESAHPLLNACPPLSDFMPWGGKLHFEALRCAAESHVSGPLAQKKIPVSREISVRQVGPKPDWFGELRIHHLVTLHQQIASEGYRQRASACLPYIRQHLVVDCMVRDDDVRFLVANGQHRASVLSAMGQELVPVLLNVSHKRGPSVIRRSESSNWPLVRMGLIAESDALDIFDRVFDGRQPNGFPVLMRAGKV</sequence>
<accession>A0A7W5K310</accession>
<keyword evidence="2" id="KW-1185">Reference proteome</keyword>
<organism evidence="1 2">
    <name type="scientific">Halomonas campaniensis</name>
    <dbReference type="NCBI Taxonomy" id="213554"/>
    <lineage>
        <taxon>Bacteria</taxon>
        <taxon>Pseudomonadati</taxon>
        <taxon>Pseudomonadota</taxon>
        <taxon>Gammaproteobacteria</taxon>
        <taxon>Oceanospirillales</taxon>
        <taxon>Halomonadaceae</taxon>
        <taxon>Halomonas</taxon>
    </lineage>
</organism>